<dbReference type="InterPro" id="IPR008928">
    <property type="entry name" value="6-hairpin_glycosidase_sf"/>
</dbReference>
<dbReference type="Pfam" id="PF03190">
    <property type="entry name" value="Thioredox_DsbH"/>
    <property type="match status" value="1"/>
</dbReference>
<dbReference type="PANTHER" id="PTHR42899:SF1">
    <property type="entry name" value="SPERMATOGENESIS-ASSOCIATED PROTEIN 20"/>
    <property type="match status" value="1"/>
</dbReference>
<feature type="non-terminal residue" evidence="2">
    <location>
        <position position="360"/>
    </location>
</feature>
<protein>
    <submittedName>
        <fullName evidence="2">Uncharacterized protein YyaL</fullName>
    </submittedName>
</protein>
<name>A0A6J4RQR7_9ACTN</name>
<dbReference type="CDD" id="cd02955">
    <property type="entry name" value="SSP411"/>
    <property type="match status" value="1"/>
</dbReference>
<proteinExistence type="predicted"/>
<dbReference type="InterPro" id="IPR024705">
    <property type="entry name" value="Ssp411"/>
</dbReference>
<gene>
    <name evidence="2" type="ORF">AVDCRST_MAG67-719</name>
</gene>
<dbReference type="Gene3D" id="3.40.30.10">
    <property type="entry name" value="Glutaredoxin"/>
    <property type="match status" value="1"/>
</dbReference>
<dbReference type="InterPro" id="IPR004879">
    <property type="entry name" value="Ssp411-like_TRX"/>
</dbReference>
<feature type="domain" description="Spermatogenesis-associated protein 20-like TRX" evidence="1">
    <location>
        <begin position="3"/>
        <end position="163"/>
    </location>
</feature>
<evidence type="ECO:0000259" key="1">
    <source>
        <dbReference type="Pfam" id="PF03190"/>
    </source>
</evidence>
<dbReference type="InterPro" id="IPR036249">
    <property type="entry name" value="Thioredoxin-like_sf"/>
</dbReference>
<sequence>MPNALAGETSPYLLQHQENPVDWLPWGEEALARARELDRPLIVSIGYSACHWCHVMERESFENDAIAALMNEHFVCVKVDREERPDVDALYMEAVQLMTGSGGWPLNVFITPEQVPFYAGTYFPPQPRQGMPSWPMVLRGVAEAWKSQRAEILEQSDEITARLTGAVRLQPAEGPLPAPALDDAVSQLRAQFDRSYGGWGGAPKFPASSTIEFLLRRGETSMTLRTLRAMASGGINDQIGGGFARYSVDATWTVPHFEKMLYDNALLARAYLHGWQVSGGSDGGDPILRRTAEETLDWALREMTGPEGAFYSALDADSEGVEGKFYVWSIDELREVLGDDADVAIVWFGSTGGGNFEGAN</sequence>
<organism evidence="2">
    <name type="scientific">uncultured Solirubrobacteraceae bacterium</name>
    <dbReference type="NCBI Taxonomy" id="1162706"/>
    <lineage>
        <taxon>Bacteria</taxon>
        <taxon>Bacillati</taxon>
        <taxon>Actinomycetota</taxon>
        <taxon>Thermoleophilia</taxon>
        <taxon>Solirubrobacterales</taxon>
        <taxon>Solirubrobacteraceae</taxon>
        <taxon>environmental samples</taxon>
    </lineage>
</organism>
<dbReference type="GO" id="GO:0005975">
    <property type="term" value="P:carbohydrate metabolic process"/>
    <property type="evidence" value="ECO:0007669"/>
    <property type="project" value="InterPro"/>
</dbReference>
<dbReference type="SUPFAM" id="SSF52833">
    <property type="entry name" value="Thioredoxin-like"/>
    <property type="match status" value="1"/>
</dbReference>
<dbReference type="EMBL" id="CADCVQ010000036">
    <property type="protein sequence ID" value="CAA9478681.1"/>
    <property type="molecule type" value="Genomic_DNA"/>
</dbReference>
<accession>A0A6J4RQR7</accession>
<reference evidence="2" key="1">
    <citation type="submission" date="2020-02" db="EMBL/GenBank/DDBJ databases">
        <authorList>
            <person name="Meier V. D."/>
        </authorList>
    </citation>
    <scope>NUCLEOTIDE SEQUENCE</scope>
    <source>
        <strain evidence="2">AVDCRST_MAG67</strain>
    </source>
</reference>
<dbReference type="SUPFAM" id="SSF48208">
    <property type="entry name" value="Six-hairpin glycosidases"/>
    <property type="match status" value="1"/>
</dbReference>
<dbReference type="PANTHER" id="PTHR42899">
    <property type="entry name" value="SPERMATOGENESIS-ASSOCIATED PROTEIN 20"/>
    <property type="match status" value="1"/>
</dbReference>
<dbReference type="AlphaFoldDB" id="A0A6J4RQR7"/>
<evidence type="ECO:0000313" key="2">
    <source>
        <dbReference type="EMBL" id="CAA9478681.1"/>
    </source>
</evidence>